<proteinExistence type="inferred from homology"/>
<evidence type="ECO:0000256" key="11">
    <source>
        <dbReference type="ARBA" id="ARBA00039337"/>
    </source>
</evidence>
<dbReference type="SUPFAM" id="SSF48317">
    <property type="entry name" value="Acid phosphatase/Vanadium-dependent haloperoxidase"/>
    <property type="match status" value="1"/>
</dbReference>
<evidence type="ECO:0000313" key="17">
    <source>
        <dbReference type="Proteomes" id="UP000001811"/>
    </source>
</evidence>
<dbReference type="GO" id="GO:0051156">
    <property type="term" value="P:glucose 6-phosphate metabolic process"/>
    <property type="evidence" value="ECO:0007669"/>
    <property type="project" value="TreeGrafter"/>
</dbReference>
<feature type="region of interest" description="Disordered" evidence="13">
    <location>
        <begin position="40"/>
        <end position="154"/>
    </location>
</feature>
<dbReference type="FunCoup" id="A0A5F9CHC1">
    <property type="interactions" value="220"/>
</dbReference>
<comment type="similarity">
    <text evidence="3">Belongs to the glucose-6-phosphatase family.</text>
</comment>
<evidence type="ECO:0000256" key="13">
    <source>
        <dbReference type="SAM" id="MobiDB-lite"/>
    </source>
</evidence>
<dbReference type="Pfam" id="PF01569">
    <property type="entry name" value="PAP2"/>
    <property type="match status" value="1"/>
</dbReference>
<comment type="subcellular location">
    <subcellularLocation>
        <location evidence="1">Endoplasmic reticulum membrane</location>
        <topology evidence="1">Multi-pass membrane protein</topology>
    </subcellularLocation>
</comment>
<evidence type="ECO:0000256" key="1">
    <source>
        <dbReference type="ARBA" id="ARBA00004477"/>
    </source>
</evidence>
<evidence type="ECO:0000313" key="16">
    <source>
        <dbReference type="Ensembl" id="ENSOCUP00000033043.1"/>
    </source>
</evidence>
<evidence type="ECO:0000256" key="8">
    <source>
        <dbReference type="ARBA" id="ARBA00022824"/>
    </source>
</evidence>
<dbReference type="GO" id="GO:0005789">
    <property type="term" value="C:endoplasmic reticulum membrane"/>
    <property type="evidence" value="ECO:0007669"/>
    <property type="project" value="UniProtKB-SubCell"/>
</dbReference>
<evidence type="ECO:0000256" key="7">
    <source>
        <dbReference type="ARBA" id="ARBA00022801"/>
    </source>
</evidence>
<feature type="transmembrane region" description="Helical" evidence="14">
    <location>
        <begin position="327"/>
        <end position="348"/>
    </location>
</feature>
<dbReference type="GO" id="GO:0006094">
    <property type="term" value="P:gluconeogenesis"/>
    <property type="evidence" value="ECO:0007669"/>
    <property type="project" value="UniProtKB-KW"/>
</dbReference>
<gene>
    <name evidence="16" type="primary">G6PC3</name>
</gene>
<keyword evidence="9 14" id="KW-1133">Transmembrane helix</keyword>
<evidence type="ECO:0000256" key="2">
    <source>
        <dbReference type="ARBA" id="ARBA00004742"/>
    </source>
</evidence>
<keyword evidence="10 14" id="KW-0472">Membrane</keyword>
<evidence type="ECO:0000256" key="12">
    <source>
        <dbReference type="ARBA" id="ARBA00055989"/>
    </source>
</evidence>
<dbReference type="Gene3D" id="1.20.144.10">
    <property type="entry name" value="Phosphatidic acid phosphatase type 2/haloperoxidase"/>
    <property type="match status" value="1"/>
</dbReference>
<feature type="transmembrane region" description="Helical" evidence="14">
    <location>
        <begin position="297"/>
        <end position="315"/>
    </location>
</feature>
<dbReference type="CDD" id="cd03381">
    <property type="entry name" value="PAP2_glucose_6_phosphatase"/>
    <property type="match status" value="1"/>
</dbReference>
<dbReference type="Ensembl" id="ENSOCUT00000059481.1">
    <property type="protein sequence ID" value="ENSOCUP00000033043.1"/>
    <property type="gene ID" value="ENSOCUG00000008570.4"/>
</dbReference>
<protein>
    <recommendedName>
        <fullName evidence="11">Glucose-6-phosphatase 3</fullName>
        <ecNumber evidence="4">3.1.3.9</ecNumber>
    </recommendedName>
</protein>
<feature type="transmembrane region" description="Helical" evidence="14">
    <location>
        <begin position="241"/>
        <end position="261"/>
    </location>
</feature>
<keyword evidence="7" id="KW-0378">Hydrolase</keyword>
<keyword evidence="8" id="KW-0256">Endoplasmic reticulum</keyword>
<reference evidence="16" key="2">
    <citation type="submission" date="2025-08" db="UniProtKB">
        <authorList>
            <consortium name="Ensembl"/>
        </authorList>
    </citation>
    <scope>IDENTIFICATION</scope>
    <source>
        <strain evidence="16">Thorbecke</strain>
    </source>
</reference>
<dbReference type="InParanoid" id="A0A5F9CHC1"/>
<reference evidence="16 17" key="1">
    <citation type="journal article" date="2011" name="Nature">
        <title>A high-resolution map of human evolutionary constraint using 29 mammals.</title>
        <authorList>
            <person name="Lindblad-Toh K."/>
            <person name="Garber M."/>
            <person name="Zuk O."/>
            <person name="Lin M.F."/>
            <person name="Parker B.J."/>
            <person name="Washietl S."/>
            <person name="Kheradpour P."/>
            <person name="Ernst J."/>
            <person name="Jordan G."/>
            <person name="Mauceli E."/>
            <person name="Ward L.D."/>
            <person name="Lowe C.B."/>
            <person name="Holloway A.K."/>
            <person name="Clamp M."/>
            <person name="Gnerre S."/>
            <person name="Alfoldi J."/>
            <person name="Beal K."/>
            <person name="Chang J."/>
            <person name="Clawson H."/>
            <person name="Cuff J."/>
            <person name="Di Palma F."/>
            <person name="Fitzgerald S."/>
            <person name="Flicek P."/>
            <person name="Guttman M."/>
            <person name="Hubisz M.J."/>
            <person name="Jaffe D.B."/>
            <person name="Jungreis I."/>
            <person name="Kent W.J."/>
            <person name="Kostka D."/>
            <person name="Lara M."/>
            <person name="Martins A.L."/>
            <person name="Massingham T."/>
            <person name="Moltke I."/>
            <person name="Raney B.J."/>
            <person name="Rasmussen M.D."/>
            <person name="Robinson J."/>
            <person name="Stark A."/>
            <person name="Vilella A.J."/>
            <person name="Wen J."/>
            <person name="Xie X."/>
            <person name="Zody M.C."/>
            <person name="Baldwin J."/>
            <person name="Bloom T."/>
            <person name="Chin C.W."/>
            <person name="Heiman D."/>
            <person name="Nicol R."/>
            <person name="Nusbaum C."/>
            <person name="Young S."/>
            <person name="Wilkinson J."/>
            <person name="Worley K.C."/>
            <person name="Kovar C.L."/>
            <person name="Muzny D.M."/>
            <person name="Gibbs R.A."/>
            <person name="Cree A."/>
            <person name="Dihn H.H."/>
            <person name="Fowler G."/>
            <person name="Jhangiani S."/>
            <person name="Joshi V."/>
            <person name="Lee S."/>
            <person name="Lewis L.R."/>
            <person name="Nazareth L.V."/>
            <person name="Okwuonu G."/>
            <person name="Santibanez J."/>
            <person name="Warren W.C."/>
            <person name="Mardis E.R."/>
            <person name="Weinstock G.M."/>
            <person name="Wilson R.K."/>
            <person name="Delehaunty K."/>
            <person name="Dooling D."/>
            <person name="Fronik C."/>
            <person name="Fulton L."/>
            <person name="Fulton B."/>
            <person name="Graves T."/>
            <person name="Minx P."/>
            <person name="Sodergren E."/>
            <person name="Birney E."/>
            <person name="Margulies E.H."/>
            <person name="Herrero J."/>
            <person name="Green E.D."/>
            <person name="Haussler D."/>
            <person name="Siepel A."/>
            <person name="Goldman N."/>
            <person name="Pollard K.S."/>
            <person name="Pedersen J.S."/>
            <person name="Lander E.S."/>
            <person name="Kellis M."/>
        </authorList>
    </citation>
    <scope>NUCLEOTIDE SEQUENCE [LARGE SCALE GENOMIC DNA]</scope>
    <source>
        <strain evidence="16 17">Thorbecke inbred</strain>
    </source>
</reference>
<dbReference type="GO" id="GO:0004346">
    <property type="term" value="F:glucose-6-phosphatase activity"/>
    <property type="evidence" value="ECO:0007669"/>
    <property type="project" value="UniProtKB-EC"/>
</dbReference>
<keyword evidence="6 14" id="KW-0812">Transmembrane</keyword>
<comment type="function">
    <text evidence="12">Hydrolyzes glucose-6-phosphate to glucose in the endoplasmic reticulum. May form with the glucose-6-phosphate transporter (SLC37A4/G6PT) a ubiquitously expressed complex responsible for glucose production through glycogenolysis and gluconeogenesis. Probably required for normal neutrophil function.</text>
</comment>
<evidence type="ECO:0000256" key="3">
    <source>
        <dbReference type="ARBA" id="ARBA00009266"/>
    </source>
</evidence>
<feature type="transmembrane region" description="Helical" evidence="14">
    <location>
        <begin position="211"/>
        <end position="229"/>
    </location>
</feature>
<accession>A0A5F9CHC1</accession>
<feature type="compositionally biased region" description="Basic residues" evidence="13">
    <location>
        <begin position="76"/>
        <end position="91"/>
    </location>
</feature>
<sequence length="562" mass="61051">MCVNSGLPSAPWFRKAAYWRNLWSFRLVLGGTGGERSGLAGIWPRDHTSTLTDPDAPVTPAPDPERQLVSPPRRLPTCRHRRPRGALRKRLREGLSPAALGREEGPGRAQEEAVGARSATPASLSCRGRGRGGAGAGPGAGRGRRGRGRGLGRVGSGGQPVVAWLSPAVLGFRTSACPASACSAAAMESALGAGIAMAEALQNRLPWLENVWLWVTFLGDPKSLFLFYFPAAYYARRRVGVAVLWISLITEWLNLVFKWFLFGDRPFWWVHESGYYNQAPAQVHQFPSSCETGPGSPSGHCMITGAALWPIMTALSAQMATRAHSRWIRAIPSLAYFTFLLAVGLSRVFLLAHFPHQVLAGLLTGAILGWLMTPRVPMERELSFYGLTALALMLGASLIYWTLISLGLDLSWSINLASKWCERPEWVHLDSRPFASLSRDSGAALGLGIALHSPCYAQIRRAYLGNGQKIACLLLAMGLLGPLDWLGHPPQEPRSLERSSRCRSDAGRCRAQRGRCRTPAGCHCHGECPSGTRQSIGRVVQALTQRSEFHVAPPAPHGALWG</sequence>
<feature type="compositionally biased region" description="Gly residues" evidence="13">
    <location>
        <begin position="131"/>
        <end position="141"/>
    </location>
</feature>
<dbReference type="Proteomes" id="UP000001811">
    <property type="component" value="Chromosome 19"/>
</dbReference>
<dbReference type="FunFam" id="1.20.144.10:FF:000018">
    <property type="entry name" value="Glucose-6-phosphatase"/>
    <property type="match status" value="1"/>
</dbReference>
<dbReference type="InterPro" id="IPR036938">
    <property type="entry name" value="PAP2/HPO_sf"/>
</dbReference>
<evidence type="ECO:0000256" key="9">
    <source>
        <dbReference type="ARBA" id="ARBA00022989"/>
    </source>
</evidence>
<dbReference type="STRING" id="9986.ENSOCUP00000033043"/>
<evidence type="ECO:0000259" key="15">
    <source>
        <dbReference type="SMART" id="SM00014"/>
    </source>
</evidence>
<feature type="compositionally biased region" description="Basic and acidic residues" evidence="13">
    <location>
        <begin position="101"/>
        <end position="111"/>
    </location>
</feature>
<dbReference type="EC" id="3.1.3.9" evidence="4"/>
<feature type="transmembrane region" description="Helical" evidence="14">
    <location>
        <begin position="354"/>
        <end position="372"/>
    </location>
</feature>
<dbReference type="AlphaFoldDB" id="A0A5F9CHC1"/>
<name>A0A5F9CHC1_RABIT</name>
<dbReference type="PANTHER" id="PTHR12591">
    <property type="entry name" value="GLUCOSE-6-PHOSPHATASE"/>
    <property type="match status" value="1"/>
</dbReference>
<reference evidence="16" key="3">
    <citation type="submission" date="2025-09" db="UniProtKB">
        <authorList>
            <consortium name="Ensembl"/>
        </authorList>
    </citation>
    <scope>IDENTIFICATION</scope>
    <source>
        <strain evidence="16">Thorbecke</strain>
    </source>
</reference>
<comment type="pathway">
    <text evidence="2">Carbohydrate biosynthesis; gluconeogenesis.</text>
</comment>
<keyword evidence="5" id="KW-0312">Gluconeogenesis</keyword>
<evidence type="ECO:0000256" key="10">
    <source>
        <dbReference type="ARBA" id="ARBA00023136"/>
    </source>
</evidence>
<evidence type="ECO:0000256" key="4">
    <source>
        <dbReference type="ARBA" id="ARBA00012634"/>
    </source>
</evidence>
<dbReference type="InterPro" id="IPR000326">
    <property type="entry name" value="PAP2/HPO"/>
</dbReference>
<feature type="transmembrane region" description="Helical" evidence="14">
    <location>
        <begin position="384"/>
        <end position="403"/>
    </location>
</feature>
<organism evidence="16 17">
    <name type="scientific">Oryctolagus cuniculus</name>
    <name type="common">Rabbit</name>
    <dbReference type="NCBI Taxonomy" id="9986"/>
    <lineage>
        <taxon>Eukaryota</taxon>
        <taxon>Metazoa</taxon>
        <taxon>Chordata</taxon>
        <taxon>Craniata</taxon>
        <taxon>Vertebrata</taxon>
        <taxon>Euteleostomi</taxon>
        <taxon>Mammalia</taxon>
        <taxon>Eutheria</taxon>
        <taxon>Euarchontoglires</taxon>
        <taxon>Glires</taxon>
        <taxon>Lagomorpha</taxon>
        <taxon>Leporidae</taxon>
        <taxon>Oryctolagus</taxon>
    </lineage>
</organism>
<dbReference type="GeneTree" id="ENSGT00950000183150"/>
<evidence type="ECO:0000256" key="5">
    <source>
        <dbReference type="ARBA" id="ARBA00022432"/>
    </source>
</evidence>
<dbReference type="EMBL" id="AAGW02039799">
    <property type="status" value="NOT_ANNOTATED_CDS"/>
    <property type="molecule type" value="Genomic_DNA"/>
</dbReference>
<keyword evidence="17" id="KW-1185">Reference proteome</keyword>
<evidence type="ECO:0000256" key="6">
    <source>
        <dbReference type="ARBA" id="ARBA00022692"/>
    </source>
</evidence>
<evidence type="ECO:0000256" key="14">
    <source>
        <dbReference type="SAM" id="Phobius"/>
    </source>
</evidence>
<feature type="domain" description="Phosphatidic acid phosphatase type 2/haloperoxidase" evidence="15">
    <location>
        <begin position="239"/>
        <end position="373"/>
    </location>
</feature>
<dbReference type="EMBL" id="AAGW02039798">
    <property type="status" value="NOT_ANNOTATED_CDS"/>
    <property type="molecule type" value="Genomic_DNA"/>
</dbReference>
<dbReference type="Bgee" id="ENSOCUG00000008570">
    <property type="expression patterns" value="Expressed in testis and 18 other cell types or tissues"/>
</dbReference>
<dbReference type="SMART" id="SM00014">
    <property type="entry name" value="acidPPc"/>
    <property type="match status" value="1"/>
</dbReference>
<dbReference type="PANTHER" id="PTHR12591:SF2">
    <property type="entry name" value="GLUCOSE-6-PHOSPHATASE 3"/>
    <property type="match status" value="1"/>
</dbReference>